<evidence type="ECO:0000256" key="5">
    <source>
        <dbReference type="ARBA" id="ARBA00022989"/>
    </source>
</evidence>
<reference evidence="9" key="1">
    <citation type="submission" date="2017-02" db="EMBL/GenBank/DDBJ databases">
        <authorList>
            <person name="Regsiter A."/>
            <person name="William W."/>
        </authorList>
    </citation>
    <scope>NUCLEOTIDE SEQUENCE</scope>
    <source>
        <strain evidence="9">BdmA 4</strain>
    </source>
</reference>
<proteinExistence type="inferred from homology"/>
<dbReference type="Gene3D" id="1.10.3720.10">
    <property type="entry name" value="MetI-like"/>
    <property type="match status" value="1"/>
</dbReference>
<keyword evidence="3" id="KW-1003">Cell membrane</keyword>
<dbReference type="EMBL" id="FWDO01000007">
    <property type="protein sequence ID" value="SLM19737.1"/>
    <property type="molecule type" value="Genomic_DNA"/>
</dbReference>
<dbReference type="Pfam" id="PF00528">
    <property type="entry name" value="BPD_transp_1"/>
    <property type="match status" value="1"/>
</dbReference>
<dbReference type="AlphaFoldDB" id="A0A3P3XTW2"/>
<protein>
    <submittedName>
        <fullName evidence="9">ABC transporter, permease protein</fullName>
    </submittedName>
</protein>
<dbReference type="GO" id="GO:0005886">
    <property type="term" value="C:plasma membrane"/>
    <property type="evidence" value="ECO:0007669"/>
    <property type="project" value="UniProtKB-SubCell"/>
</dbReference>
<keyword evidence="4 7" id="KW-0812">Transmembrane</keyword>
<dbReference type="PANTHER" id="PTHR30151:SF0">
    <property type="entry name" value="ABC TRANSPORTER PERMEASE PROTEIN MJ0413-RELATED"/>
    <property type="match status" value="1"/>
</dbReference>
<feature type="transmembrane region" description="Helical" evidence="7">
    <location>
        <begin position="44"/>
        <end position="69"/>
    </location>
</feature>
<gene>
    <name evidence="9" type="ORF">SPIRO4BDMA_70159</name>
</gene>
<accession>A0A3P3XTW2</accession>
<keyword evidence="6 7" id="KW-0472">Membrane</keyword>
<organism evidence="9">
    <name type="scientific">uncultured spirochete</name>
    <dbReference type="NCBI Taxonomy" id="156406"/>
    <lineage>
        <taxon>Bacteria</taxon>
        <taxon>Pseudomonadati</taxon>
        <taxon>Spirochaetota</taxon>
        <taxon>Spirochaetia</taxon>
        <taxon>Spirochaetales</taxon>
        <taxon>environmental samples</taxon>
    </lineage>
</organism>
<evidence type="ECO:0000256" key="6">
    <source>
        <dbReference type="ARBA" id="ARBA00023136"/>
    </source>
</evidence>
<keyword evidence="5 7" id="KW-1133">Transmembrane helix</keyword>
<evidence type="ECO:0000256" key="1">
    <source>
        <dbReference type="ARBA" id="ARBA00004651"/>
    </source>
</evidence>
<evidence type="ECO:0000256" key="7">
    <source>
        <dbReference type="RuleBase" id="RU363032"/>
    </source>
</evidence>
<dbReference type="InterPro" id="IPR000515">
    <property type="entry name" value="MetI-like"/>
</dbReference>
<keyword evidence="2 7" id="KW-0813">Transport</keyword>
<evidence type="ECO:0000259" key="8">
    <source>
        <dbReference type="PROSITE" id="PS50928"/>
    </source>
</evidence>
<dbReference type="PROSITE" id="PS50928">
    <property type="entry name" value="ABC_TM1"/>
    <property type="match status" value="1"/>
</dbReference>
<evidence type="ECO:0000256" key="2">
    <source>
        <dbReference type="ARBA" id="ARBA00022448"/>
    </source>
</evidence>
<evidence type="ECO:0000256" key="4">
    <source>
        <dbReference type="ARBA" id="ARBA00022692"/>
    </source>
</evidence>
<dbReference type="PANTHER" id="PTHR30151">
    <property type="entry name" value="ALKANE SULFONATE ABC TRANSPORTER-RELATED, MEMBRANE SUBUNIT"/>
    <property type="match status" value="1"/>
</dbReference>
<dbReference type="CDD" id="cd06261">
    <property type="entry name" value="TM_PBP2"/>
    <property type="match status" value="1"/>
</dbReference>
<feature type="transmembrane region" description="Helical" evidence="7">
    <location>
        <begin position="6"/>
        <end position="32"/>
    </location>
</feature>
<name>A0A3P3XTW2_9SPIR</name>
<feature type="transmembrane region" description="Helical" evidence="7">
    <location>
        <begin position="173"/>
        <end position="194"/>
    </location>
</feature>
<evidence type="ECO:0000313" key="9">
    <source>
        <dbReference type="EMBL" id="SLM19737.1"/>
    </source>
</evidence>
<feature type="domain" description="ABC transmembrane type-1" evidence="8">
    <location>
        <begin position="11"/>
        <end position="191"/>
    </location>
</feature>
<dbReference type="GO" id="GO:0055085">
    <property type="term" value="P:transmembrane transport"/>
    <property type="evidence" value="ECO:0007669"/>
    <property type="project" value="InterPro"/>
</dbReference>
<evidence type="ECO:0000256" key="3">
    <source>
        <dbReference type="ARBA" id="ARBA00022475"/>
    </source>
</evidence>
<comment type="subcellular location">
    <subcellularLocation>
        <location evidence="1 7">Cell membrane</location>
        <topology evidence="1 7">Multi-pass membrane protein</topology>
    </subcellularLocation>
</comment>
<comment type="similarity">
    <text evidence="7">Belongs to the binding-protein-dependent transport system permease family.</text>
</comment>
<dbReference type="SUPFAM" id="SSF161098">
    <property type="entry name" value="MetI-like"/>
    <property type="match status" value="1"/>
</dbReference>
<dbReference type="InterPro" id="IPR035906">
    <property type="entry name" value="MetI-like_sf"/>
</dbReference>
<sequence length="215" mass="23567">MLTKASFWSSVAGSFLRVLEAFFLSILFGLVSGTMSGFKPQIKAFMSPFITGVRATPVLALILLAMFWFPSSQVPVFSAILMAFPIMHTSTESGVHAADQKLVQMSNLFHVPKSTVFWRLRLPSALPYLLAGAKNALGLSWKVVVAGEVLSQPRMALGTGMQDARLTLETPSVFAWAITTILFCGLSEYFFGVFANKLSLQFQAAQDEETERGKQ</sequence>